<evidence type="ECO:0000256" key="2">
    <source>
        <dbReference type="ARBA" id="ARBA00022553"/>
    </source>
</evidence>
<dbReference type="Gene3D" id="1.10.1200.10">
    <property type="entry name" value="ACP-like"/>
    <property type="match status" value="1"/>
</dbReference>
<protein>
    <recommendedName>
        <fullName evidence="4">Carrier domain-containing protein</fullName>
    </recommendedName>
</protein>
<dbReference type="Gene3D" id="3.40.50.720">
    <property type="entry name" value="NAD(P)-binding Rossmann-like Domain"/>
    <property type="match status" value="1"/>
</dbReference>
<dbReference type="Pfam" id="PF23297">
    <property type="entry name" value="ACP_SdgA_C"/>
    <property type="match status" value="1"/>
</dbReference>
<accession>A0ABR1T0W9</accession>
<evidence type="ECO:0000256" key="3">
    <source>
        <dbReference type="ARBA" id="ARBA00023002"/>
    </source>
</evidence>
<keyword evidence="1" id="KW-0596">Phosphopantetheine</keyword>
<dbReference type="InterPro" id="IPR050091">
    <property type="entry name" value="PKS_NRPS_Biosynth_Enz"/>
</dbReference>
<dbReference type="SUPFAM" id="SSF51735">
    <property type="entry name" value="NAD(P)-binding Rossmann-fold domains"/>
    <property type="match status" value="1"/>
</dbReference>
<comment type="caution">
    <text evidence="5">The sequence shown here is derived from an EMBL/GenBank/DDBJ whole genome shotgun (WGS) entry which is preliminary data.</text>
</comment>
<keyword evidence="3" id="KW-0560">Oxidoreductase</keyword>
<dbReference type="SUPFAM" id="SSF47336">
    <property type="entry name" value="ACP-like"/>
    <property type="match status" value="1"/>
</dbReference>
<evidence type="ECO:0000259" key="4">
    <source>
        <dbReference type="PROSITE" id="PS50075"/>
    </source>
</evidence>
<gene>
    <name evidence="5" type="ORF">PG991_000014</name>
</gene>
<dbReference type="Pfam" id="PF08659">
    <property type="entry name" value="KR"/>
    <property type="match status" value="1"/>
</dbReference>
<name>A0ABR1T0W9_9PEZI</name>
<organism evidence="5 6">
    <name type="scientific">Apiospora marii</name>
    <dbReference type="NCBI Taxonomy" id="335849"/>
    <lineage>
        <taxon>Eukaryota</taxon>
        <taxon>Fungi</taxon>
        <taxon>Dikarya</taxon>
        <taxon>Ascomycota</taxon>
        <taxon>Pezizomycotina</taxon>
        <taxon>Sordariomycetes</taxon>
        <taxon>Xylariomycetidae</taxon>
        <taxon>Amphisphaeriales</taxon>
        <taxon>Apiosporaceae</taxon>
        <taxon>Apiospora</taxon>
    </lineage>
</organism>
<dbReference type="InterPro" id="IPR013968">
    <property type="entry name" value="PKS_KR"/>
</dbReference>
<dbReference type="SMART" id="SM00823">
    <property type="entry name" value="PKS_PP"/>
    <property type="match status" value="1"/>
</dbReference>
<keyword evidence="6" id="KW-1185">Reference proteome</keyword>
<dbReference type="PANTHER" id="PTHR43775">
    <property type="entry name" value="FATTY ACID SYNTHASE"/>
    <property type="match status" value="1"/>
</dbReference>
<evidence type="ECO:0000313" key="6">
    <source>
        <dbReference type="Proteomes" id="UP001396898"/>
    </source>
</evidence>
<proteinExistence type="predicted"/>
<reference evidence="5 6" key="1">
    <citation type="submission" date="2023-01" db="EMBL/GenBank/DDBJ databases">
        <title>Analysis of 21 Apiospora genomes using comparative genomics revels a genus with tremendous synthesis potential of carbohydrate active enzymes and secondary metabolites.</title>
        <authorList>
            <person name="Sorensen T."/>
        </authorList>
    </citation>
    <scope>NUCLEOTIDE SEQUENCE [LARGE SCALE GENOMIC DNA]</scope>
    <source>
        <strain evidence="5 6">CBS 20057</strain>
    </source>
</reference>
<evidence type="ECO:0000256" key="1">
    <source>
        <dbReference type="ARBA" id="ARBA00022450"/>
    </source>
</evidence>
<feature type="domain" description="Carrier" evidence="4">
    <location>
        <begin position="348"/>
        <end position="425"/>
    </location>
</feature>
<dbReference type="InterPro" id="IPR006162">
    <property type="entry name" value="Ppantetheine_attach_site"/>
</dbReference>
<dbReference type="SMART" id="SM00822">
    <property type="entry name" value="PKS_KR"/>
    <property type="match status" value="1"/>
</dbReference>
<dbReference type="EMBL" id="JAQQWI010000001">
    <property type="protein sequence ID" value="KAK8040226.1"/>
    <property type="molecule type" value="Genomic_DNA"/>
</dbReference>
<evidence type="ECO:0000313" key="5">
    <source>
        <dbReference type="EMBL" id="KAK8040226.1"/>
    </source>
</evidence>
<dbReference type="InterPro" id="IPR057326">
    <property type="entry name" value="KR_dom"/>
</dbReference>
<dbReference type="PROSITE" id="PS50075">
    <property type="entry name" value="CARRIER"/>
    <property type="match status" value="1"/>
</dbReference>
<sequence length="434" mass="47009">MCTYVRDDEANVLRIPGIHANASLPMISFANNVTFSAVDLRHLSFHKIDVARTLLRKTMGLKHLIKRRDWKFDADATYLVAAGLGGVGRSILRWMVSKGAKQLLVPSRSGAASDEAKRLVGELTEKGVTIATPRCDVSVASSLQGVLVESRQTMGPIRGCINASMVLQDSIFENMTATQWRTTIRSKVQTSWNLHTLPAADLDFFVLLSSVSGVLGKAGQSNYAAGCTFQDALARFRASHGGRSAMSIDLGSMRTVGGVAENKELMKSLKKYQGYGMIEEEHLSQISLGLVTPDELLADGSGDMPFKHMYRTLYAYFSQAGAGPSPSAASGATTNFAALFRQADTEEERTSVVVESLVQKLARGLSVQSEDIDVDRPLHLYGVDSLVALKLRNWIGKEFAADVPVFELMSGRTVLAIGQMVTKVSQVKLAASQA</sequence>
<dbReference type="PROSITE" id="PS00012">
    <property type="entry name" value="PHOSPHOPANTETHEINE"/>
    <property type="match status" value="1"/>
</dbReference>
<dbReference type="InterPro" id="IPR009081">
    <property type="entry name" value="PP-bd_ACP"/>
</dbReference>
<dbReference type="InterPro" id="IPR036736">
    <property type="entry name" value="ACP-like_sf"/>
</dbReference>
<dbReference type="PANTHER" id="PTHR43775:SF29">
    <property type="entry name" value="ASPERFURANONE POLYKETIDE SYNTHASE AFOG-RELATED"/>
    <property type="match status" value="1"/>
</dbReference>
<dbReference type="InterPro" id="IPR036291">
    <property type="entry name" value="NAD(P)-bd_dom_sf"/>
</dbReference>
<dbReference type="Proteomes" id="UP001396898">
    <property type="component" value="Unassembled WGS sequence"/>
</dbReference>
<keyword evidence="2" id="KW-0597">Phosphoprotein</keyword>
<dbReference type="InterPro" id="IPR020806">
    <property type="entry name" value="PKS_PP-bd"/>
</dbReference>